<comment type="similarity">
    <text evidence="1">Belongs to the alkB family.</text>
</comment>
<dbReference type="Pfam" id="PF13532">
    <property type="entry name" value="2OG-FeII_Oxy_2"/>
    <property type="match status" value="1"/>
</dbReference>
<dbReference type="Proteomes" id="UP000237631">
    <property type="component" value="Unassembled WGS sequence"/>
</dbReference>
<feature type="binding site" evidence="9">
    <location>
        <position position="237"/>
    </location>
    <ligand>
        <name>Fe cation</name>
        <dbReference type="ChEBI" id="CHEBI:24875"/>
        <note>catalytic</note>
    </ligand>
</feature>
<dbReference type="InterPro" id="IPR027450">
    <property type="entry name" value="AlkB-like"/>
</dbReference>
<dbReference type="SUPFAM" id="SSF51197">
    <property type="entry name" value="Clavaminate synthase-like"/>
    <property type="match status" value="1"/>
</dbReference>
<keyword evidence="3 9" id="KW-0479">Metal-binding</keyword>
<dbReference type="FunFam" id="2.60.120.590:FF:000014">
    <property type="entry name" value="Oxidoreductase, 2OG-Fe(II) oxygenase family family"/>
    <property type="match status" value="1"/>
</dbReference>
<feature type="binding site" evidence="9">
    <location>
        <position position="297"/>
    </location>
    <ligand>
        <name>Fe cation</name>
        <dbReference type="ChEBI" id="CHEBI:24875"/>
        <note>catalytic</note>
    </ligand>
</feature>
<dbReference type="InterPro" id="IPR004574">
    <property type="entry name" value="Alkb"/>
</dbReference>
<evidence type="ECO:0000256" key="5">
    <source>
        <dbReference type="ARBA" id="ARBA00023002"/>
    </source>
</evidence>
<dbReference type="AlphaFoldDB" id="A0A2S6CIW4"/>
<evidence type="ECO:0000259" key="10">
    <source>
        <dbReference type="PROSITE" id="PS51471"/>
    </source>
</evidence>
<dbReference type="Gene3D" id="2.60.120.590">
    <property type="entry name" value="Alpha-ketoglutarate-dependent dioxygenase AlkB-like"/>
    <property type="match status" value="1"/>
</dbReference>
<dbReference type="GO" id="GO:1990931">
    <property type="term" value="F:mRNA N6-methyladenosine dioxygenase activity"/>
    <property type="evidence" value="ECO:0007669"/>
    <property type="project" value="UniProtKB-EC"/>
</dbReference>
<dbReference type="InterPro" id="IPR037151">
    <property type="entry name" value="AlkB-like_sf"/>
</dbReference>
<gene>
    <name evidence="11" type="ORF">CBER1_01213</name>
</gene>
<dbReference type="GO" id="GO:0005634">
    <property type="term" value="C:nucleus"/>
    <property type="evidence" value="ECO:0007669"/>
    <property type="project" value="TreeGrafter"/>
</dbReference>
<comment type="catalytic activity">
    <reaction evidence="8">
        <text>an N(6)-methyladenosine in mRNA + 2-oxoglutarate + O2 = an adenosine in mRNA + formaldehyde + succinate + CO2</text>
        <dbReference type="Rhea" id="RHEA:49520"/>
        <dbReference type="Rhea" id="RHEA-COMP:12414"/>
        <dbReference type="Rhea" id="RHEA-COMP:12417"/>
        <dbReference type="ChEBI" id="CHEBI:15379"/>
        <dbReference type="ChEBI" id="CHEBI:16526"/>
        <dbReference type="ChEBI" id="CHEBI:16810"/>
        <dbReference type="ChEBI" id="CHEBI:16842"/>
        <dbReference type="ChEBI" id="CHEBI:30031"/>
        <dbReference type="ChEBI" id="CHEBI:74411"/>
        <dbReference type="ChEBI" id="CHEBI:74449"/>
        <dbReference type="EC" id="1.14.11.53"/>
    </reaction>
    <physiologicalReaction direction="left-to-right" evidence="8">
        <dbReference type="Rhea" id="RHEA:49521"/>
    </physiologicalReaction>
</comment>
<keyword evidence="5" id="KW-0560">Oxidoreductase</keyword>
<keyword evidence="12" id="KW-1185">Reference proteome</keyword>
<dbReference type="InterPro" id="IPR005123">
    <property type="entry name" value="Oxoglu/Fe-dep_dioxygenase_dom"/>
</dbReference>
<feature type="binding site" evidence="9">
    <location>
        <position position="239"/>
    </location>
    <ligand>
        <name>Fe cation</name>
        <dbReference type="ChEBI" id="CHEBI:24875"/>
        <note>catalytic</note>
    </ligand>
</feature>
<keyword evidence="4" id="KW-0223">Dioxygenase</keyword>
<dbReference type="PANTHER" id="PTHR16557:SF2">
    <property type="entry name" value="NUCLEIC ACID DIOXYGENASE ALKBH1"/>
    <property type="match status" value="1"/>
</dbReference>
<keyword evidence="7" id="KW-0843">Virulence</keyword>
<evidence type="ECO:0000256" key="6">
    <source>
        <dbReference type="ARBA" id="ARBA00023004"/>
    </source>
</evidence>
<dbReference type="GO" id="GO:0046872">
    <property type="term" value="F:metal ion binding"/>
    <property type="evidence" value="ECO:0007669"/>
    <property type="project" value="UniProtKB-KW"/>
</dbReference>
<dbReference type="GO" id="GO:0005737">
    <property type="term" value="C:cytoplasm"/>
    <property type="evidence" value="ECO:0007669"/>
    <property type="project" value="TreeGrafter"/>
</dbReference>
<name>A0A2S6CIW4_9PEZI</name>
<evidence type="ECO:0000256" key="9">
    <source>
        <dbReference type="PIRSR" id="PIRSR604574-2"/>
    </source>
</evidence>
<dbReference type="PANTHER" id="PTHR16557">
    <property type="entry name" value="ALKYLATED DNA REPAIR PROTEIN ALKB-RELATED"/>
    <property type="match status" value="1"/>
</dbReference>
<accession>A0A2S6CIW4</accession>
<keyword evidence="6 9" id="KW-0408">Iron</keyword>
<evidence type="ECO:0000256" key="2">
    <source>
        <dbReference type="ARBA" id="ARBA00012931"/>
    </source>
</evidence>
<dbReference type="PROSITE" id="PS51471">
    <property type="entry name" value="FE2OG_OXY"/>
    <property type="match status" value="1"/>
</dbReference>
<organism evidence="11 12">
    <name type="scientific">Cercospora berteroae</name>
    <dbReference type="NCBI Taxonomy" id="357750"/>
    <lineage>
        <taxon>Eukaryota</taxon>
        <taxon>Fungi</taxon>
        <taxon>Dikarya</taxon>
        <taxon>Ascomycota</taxon>
        <taxon>Pezizomycotina</taxon>
        <taxon>Dothideomycetes</taxon>
        <taxon>Dothideomycetidae</taxon>
        <taxon>Mycosphaerellales</taxon>
        <taxon>Mycosphaerellaceae</taxon>
        <taxon>Cercospora</taxon>
    </lineage>
</organism>
<evidence type="ECO:0000256" key="3">
    <source>
        <dbReference type="ARBA" id="ARBA00022723"/>
    </source>
</evidence>
<sequence>MTASIDAHARPPESMRETYKRYQKATPETVLSQSDLIQFGQEANRCDAASPKHDAGIPADLSGTFARFMDREPGPCTSADSASNSRVHEIPGVPGLYIYPSLLSSAVQIELLERLLHRDVSNPRHSTNVHRFHRVEYPPSEGTESSTSFFSPAAASAKFEPLDPAVHKPFGIQQFWNKKLRWITLGGQYDWTEKQYPSGDPPGFPTDIKKLVEELFPMKAEAAILNLYSPGDTLSLHRDVSEESNQPLVSISIGCDAIFIAGLEEENVSGGKCSTAAIRLRSGDAVLMSGPSRYAWHGVPKVLPNTCPEWLQSWPAAEKAPQYQAWTNWMAGKRINLNVRQMFD</sequence>
<dbReference type="OrthoDB" id="6614653at2759"/>
<dbReference type="EMBL" id="PNEN01000366">
    <property type="protein sequence ID" value="PPJ59662.1"/>
    <property type="molecule type" value="Genomic_DNA"/>
</dbReference>
<protein>
    <recommendedName>
        <fullName evidence="2">mRNA N(6)-methyladenine demethylase</fullName>
        <ecNumber evidence="2">1.14.11.53</ecNumber>
    </recommendedName>
</protein>
<reference evidence="12" key="1">
    <citation type="journal article" date="2017" name="bioRxiv">
        <title>Conservation of a gene cluster reveals novel cercosporin biosynthetic mechanisms and extends production to the genus Colletotrichum.</title>
        <authorList>
            <person name="de Jonge R."/>
            <person name="Ebert M.K."/>
            <person name="Huitt-Roehl C.R."/>
            <person name="Pal P."/>
            <person name="Suttle J.C."/>
            <person name="Spanner R.E."/>
            <person name="Neubauer J.D."/>
            <person name="Jurick W.M.II."/>
            <person name="Stott K.A."/>
            <person name="Secor G.A."/>
            <person name="Thomma B.P.H.J."/>
            <person name="Van de Peer Y."/>
            <person name="Townsend C.A."/>
            <person name="Bolton M.D."/>
        </authorList>
    </citation>
    <scope>NUCLEOTIDE SEQUENCE [LARGE SCALE GENOMIC DNA]</scope>
    <source>
        <strain evidence="12">CBS538.71</strain>
    </source>
</reference>
<evidence type="ECO:0000256" key="7">
    <source>
        <dbReference type="ARBA" id="ARBA00023026"/>
    </source>
</evidence>
<feature type="domain" description="Fe2OG dioxygenase" evidence="10">
    <location>
        <begin position="219"/>
        <end position="343"/>
    </location>
</feature>
<comment type="caution">
    <text evidence="11">The sequence shown here is derived from an EMBL/GenBank/DDBJ whole genome shotgun (WGS) entry which is preliminary data.</text>
</comment>
<evidence type="ECO:0000256" key="4">
    <source>
        <dbReference type="ARBA" id="ARBA00022964"/>
    </source>
</evidence>
<evidence type="ECO:0000256" key="8">
    <source>
        <dbReference type="ARBA" id="ARBA00047565"/>
    </source>
</evidence>
<evidence type="ECO:0000313" key="12">
    <source>
        <dbReference type="Proteomes" id="UP000237631"/>
    </source>
</evidence>
<dbReference type="EC" id="1.14.11.53" evidence="2"/>
<dbReference type="STRING" id="357750.A0A2S6CIW4"/>
<proteinExistence type="inferred from homology"/>
<evidence type="ECO:0000256" key="1">
    <source>
        <dbReference type="ARBA" id="ARBA00007879"/>
    </source>
</evidence>
<evidence type="ECO:0000313" key="11">
    <source>
        <dbReference type="EMBL" id="PPJ59662.1"/>
    </source>
</evidence>
<comment type="cofactor">
    <cofactor evidence="9">
        <name>Fe(2+)</name>
        <dbReference type="ChEBI" id="CHEBI:29033"/>
    </cofactor>
    <text evidence="9">Binds 1 Fe(2+) ion per subunit.</text>
</comment>